<dbReference type="EMBL" id="CP043538">
    <property type="protein sequence ID" value="QGY03633.1"/>
    <property type="molecule type" value="Genomic_DNA"/>
</dbReference>
<evidence type="ECO:0000313" key="2">
    <source>
        <dbReference type="Proteomes" id="UP000012488"/>
    </source>
</evidence>
<dbReference type="Pfam" id="PF14076">
    <property type="entry name" value="DUF4258"/>
    <property type="match status" value="1"/>
</dbReference>
<proteinExistence type="predicted"/>
<sequence>MAIIWSVHAHERAIRRGIDPIWAERTVAAPEILEPDPDHPGRLRAYAAIPEAGCRVLRVVYDPKDGNEVIVTVFLDRKRTRALKGGSSA</sequence>
<accession>A0A6B9FM61</accession>
<reference evidence="1 2" key="1">
    <citation type="journal article" date="2012" name="Genet. Mol. Biol.">
        <title>Analysis of 16S rRNA and mxaF genes revealing insights into Methylobacterium niche-specific plant association.</title>
        <authorList>
            <person name="Dourado M.N."/>
            <person name="Andreote F.D."/>
            <person name="Dini-Andreote F."/>
            <person name="Conti R."/>
            <person name="Araujo J.M."/>
            <person name="Araujo W.L."/>
        </authorList>
    </citation>
    <scope>NUCLEOTIDE SEQUENCE [LARGE SCALE GENOMIC DNA]</scope>
    <source>
        <strain evidence="1 2">SR1.6/6</strain>
    </source>
</reference>
<dbReference type="InterPro" id="IPR025354">
    <property type="entry name" value="DUF4258"/>
</dbReference>
<evidence type="ECO:0000313" key="1">
    <source>
        <dbReference type="EMBL" id="QGY03633.1"/>
    </source>
</evidence>
<protein>
    <submittedName>
        <fullName evidence="1">DUF4258 domain-containing protein</fullName>
    </submittedName>
</protein>
<reference evidence="1 2" key="2">
    <citation type="journal article" date="2013" name="Genome Announc.">
        <title>Draft Genome Sequence of Methylobacterium mesophilicum Strain SR1.6/6, Isolated from Citrus sinensis.</title>
        <authorList>
            <person name="Marinho Almeida D."/>
            <person name="Dini-Andreote F."/>
            <person name="Camargo Neves A.A."/>
            <person name="Juca Ramos R.T."/>
            <person name="Andreote F.D."/>
            <person name="Carneiro A.R."/>
            <person name="Oliveira de Souza Lima A."/>
            <person name="Caracciolo Gomes de Sa P.H."/>
            <person name="Ribeiro Barbosa M.S."/>
            <person name="Araujo W.L."/>
            <person name="Silva A."/>
        </authorList>
    </citation>
    <scope>NUCLEOTIDE SEQUENCE [LARGE SCALE GENOMIC DNA]</scope>
    <source>
        <strain evidence="1 2">SR1.6/6</strain>
    </source>
</reference>
<gene>
    <name evidence="1" type="ORF">MMSR116_18355</name>
</gene>
<name>A0A6B9FM61_9HYPH</name>
<dbReference type="OrthoDB" id="8000953at2"/>
<dbReference type="AlphaFoldDB" id="A0A6B9FM61"/>
<dbReference type="KEGG" id="mmes:MMSR116_18355"/>
<dbReference type="RefSeq" id="WP_158169010.1">
    <property type="nucleotide sequence ID" value="NZ_CP043538.1"/>
</dbReference>
<dbReference type="Proteomes" id="UP000012488">
    <property type="component" value="Chromosome"/>
</dbReference>
<organism evidence="1 2">
    <name type="scientific">Methylobacterium mesophilicum SR1.6/6</name>
    <dbReference type="NCBI Taxonomy" id="908290"/>
    <lineage>
        <taxon>Bacteria</taxon>
        <taxon>Pseudomonadati</taxon>
        <taxon>Pseudomonadota</taxon>
        <taxon>Alphaproteobacteria</taxon>
        <taxon>Hyphomicrobiales</taxon>
        <taxon>Methylobacteriaceae</taxon>
        <taxon>Methylobacterium</taxon>
    </lineage>
</organism>